<feature type="region of interest" description="Disordered" evidence="1">
    <location>
        <begin position="137"/>
        <end position="158"/>
    </location>
</feature>
<evidence type="ECO:0000256" key="1">
    <source>
        <dbReference type="SAM" id="MobiDB-lite"/>
    </source>
</evidence>
<dbReference type="EMBL" id="BGZK01000805">
    <property type="protein sequence ID" value="GBP61143.1"/>
    <property type="molecule type" value="Genomic_DNA"/>
</dbReference>
<dbReference type="AlphaFoldDB" id="A0A4C1XD71"/>
<keyword evidence="2" id="KW-0732">Signal</keyword>
<keyword evidence="4" id="KW-1185">Reference proteome</keyword>
<sequence length="243" mass="26661">MYYRCLFFFVLRCPTFLLSSTNRTAIDNGLSQTLRLRHKTKSKRVRGRGGGHSKDFEVLTTVLLLEISASSAGRRELTGHRTRGEARCSFCSVNGIEGLGCCGRITKTQLSYKGHKISEPLFMSFVIFTRLETQPQATSRTSLKRSRESSGEAGGARKYSVKLKKGSKKMDLELVILDRGGHSSSIVTLTLSVWCKGVRSTHPVKNLYKSPLPLFVVTQSAGGPSSSGLDRSYSGADVARSSK</sequence>
<name>A0A4C1XD71_EUMVA</name>
<feature type="signal peptide" evidence="2">
    <location>
        <begin position="1"/>
        <end position="19"/>
    </location>
</feature>
<evidence type="ECO:0000256" key="2">
    <source>
        <dbReference type="SAM" id="SignalP"/>
    </source>
</evidence>
<evidence type="ECO:0008006" key="5">
    <source>
        <dbReference type="Google" id="ProtNLM"/>
    </source>
</evidence>
<proteinExistence type="predicted"/>
<organism evidence="3 4">
    <name type="scientific">Eumeta variegata</name>
    <name type="common">Bagworm moth</name>
    <name type="synonym">Eumeta japonica</name>
    <dbReference type="NCBI Taxonomy" id="151549"/>
    <lineage>
        <taxon>Eukaryota</taxon>
        <taxon>Metazoa</taxon>
        <taxon>Ecdysozoa</taxon>
        <taxon>Arthropoda</taxon>
        <taxon>Hexapoda</taxon>
        <taxon>Insecta</taxon>
        <taxon>Pterygota</taxon>
        <taxon>Neoptera</taxon>
        <taxon>Endopterygota</taxon>
        <taxon>Lepidoptera</taxon>
        <taxon>Glossata</taxon>
        <taxon>Ditrysia</taxon>
        <taxon>Tineoidea</taxon>
        <taxon>Psychidae</taxon>
        <taxon>Oiketicinae</taxon>
        <taxon>Eumeta</taxon>
    </lineage>
</organism>
<gene>
    <name evidence="3" type="ORF">EVAR_46794_1</name>
</gene>
<feature type="chain" id="PRO_5020021220" description="Secreted protein" evidence="2">
    <location>
        <begin position="20"/>
        <end position="243"/>
    </location>
</feature>
<comment type="caution">
    <text evidence="3">The sequence shown here is derived from an EMBL/GenBank/DDBJ whole genome shotgun (WGS) entry which is preliminary data.</text>
</comment>
<evidence type="ECO:0000313" key="3">
    <source>
        <dbReference type="EMBL" id="GBP61143.1"/>
    </source>
</evidence>
<evidence type="ECO:0000313" key="4">
    <source>
        <dbReference type="Proteomes" id="UP000299102"/>
    </source>
</evidence>
<accession>A0A4C1XD71</accession>
<dbReference type="Proteomes" id="UP000299102">
    <property type="component" value="Unassembled WGS sequence"/>
</dbReference>
<reference evidence="3 4" key="1">
    <citation type="journal article" date="2019" name="Commun. Biol.">
        <title>The bagworm genome reveals a unique fibroin gene that provides high tensile strength.</title>
        <authorList>
            <person name="Kono N."/>
            <person name="Nakamura H."/>
            <person name="Ohtoshi R."/>
            <person name="Tomita M."/>
            <person name="Numata K."/>
            <person name="Arakawa K."/>
        </authorList>
    </citation>
    <scope>NUCLEOTIDE SEQUENCE [LARGE SCALE GENOMIC DNA]</scope>
</reference>
<protein>
    <recommendedName>
        <fullName evidence="5">Secreted protein</fullName>
    </recommendedName>
</protein>
<feature type="region of interest" description="Disordered" evidence="1">
    <location>
        <begin position="221"/>
        <end position="243"/>
    </location>
</feature>